<feature type="active site" description="Proton donor" evidence="13">
    <location>
        <position position="118"/>
    </location>
</feature>
<evidence type="ECO:0000256" key="5">
    <source>
        <dbReference type="ARBA" id="ARBA00022679"/>
    </source>
</evidence>
<dbReference type="InterPro" id="IPR001986">
    <property type="entry name" value="Enolpyruvate_Tfrase_dom"/>
</dbReference>
<keyword evidence="10 13" id="KW-0670">Pyruvate</keyword>
<evidence type="ECO:0000313" key="16">
    <source>
        <dbReference type="EMBL" id="NHO38810.1"/>
    </source>
</evidence>
<keyword evidence="9 13" id="KW-0961">Cell wall biogenesis/degradation</keyword>
<dbReference type="STRING" id="431306.AGA_2541"/>
<keyword evidence="8 13" id="KW-0131">Cell cycle</keyword>
<evidence type="ECO:0000256" key="4">
    <source>
        <dbReference type="ARBA" id="ARBA00022618"/>
    </source>
</evidence>
<dbReference type="Proteomes" id="UP000657200">
    <property type="component" value="Unassembled WGS sequence"/>
</dbReference>
<comment type="similarity">
    <text evidence="11 13">Belongs to the EPSP synthase family. MurA subfamily.</text>
</comment>
<evidence type="ECO:0000256" key="9">
    <source>
        <dbReference type="ARBA" id="ARBA00023316"/>
    </source>
</evidence>
<dbReference type="Proteomes" id="UP000068250">
    <property type="component" value="Chromosome I"/>
</dbReference>
<dbReference type="NCBIfam" id="TIGR01072">
    <property type="entry name" value="murA"/>
    <property type="match status" value="1"/>
</dbReference>
<evidence type="ECO:0000256" key="7">
    <source>
        <dbReference type="ARBA" id="ARBA00022984"/>
    </source>
</evidence>
<keyword evidence="6 13" id="KW-0133">Cell shape</keyword>
<dbReference type="HAMAP" id="MF_00111">
    <property type="entry name" value="MurA"/>
    <property type="match status" value="1"/>
</dbReference>
<keyword evidence="7 13" id="KW-0573">Peptidoglycan synthesis</keyword>
<comment type="subcellular location">
    <subcellularLocation>
        <location evidence="1 13">Cytoplasm</location>
    </subcellularLocation>
</comment>
<feature type="binding site" evidence="13">
    <location>
        <begin position="22"/>
        <end position="23"/>
    </location>
    <ligand>
        <name>phosphoenolpyruvate</name>
        <dbReference type="ChEBI" id="CHEBI:58702"/>
    </ligand>
</feature>
<reference evidence="16 18" key="3">
    <citation type="journal article" date="2020" name="Int. J. Syst. Evol. Microbiol.">
        <title>Novel acetic acid bacteria from cider fermentations: Acetobacter conturbans sp. nov. and Acetobacter fallax sp. nov.</title>
        <authorList>
            <person name="Sombolestani A.S."/>
            <person name="Cleenwerck I."/>
            <person name="Cnockaert M."/>
            <person name="Borremans W."/>
            <person name="Wieme A.D."/>
            <person name="De Vuyst L."/>
            <person name="Vandamme P."/>
        </authorList>
    </citation>
    <scope>NUCLEOTIDE SEQUENCE [LARGE SCALE GENOMIC DNA]</scope>
    <source>
        <strain evidence="16 18">LMG 23848</strain>
    </source>
</reference>
<dbReference type="EC" id="2.5.1.7" evidence="13"/>
<dbReference type="FunFam" id="3.65.10.10:FF:000001">
    <property type="entry name" value="UDP-N-acetylglucosamine 1-carboxyvinyltransferase"/>
    <property type="match status" value="1"/>
</dbReference>
<dbReference type="InterPro" id="IPR036968">
    <property type="entry name" value="Enolpyruvate_Tfrase_sf"/>
</dbReference>
<evidence type="ECO:0000256" key="12">
    <source>
        <dbReference type="ARBA" id="ARBA00047527"/>
    </source>
</evidence>
<dbReference type="OrthoDB" id="9803760at2"/>
<dbReference type="GO" id="GO:0008760">
    <property type="term" value="F:UDP-N-acetylglucosamine 1-carboxyvinyltransferase activity"/>
    <property type="evidence" value="ECO:0007669"/>
    <property type="project" value="UniProtKB-UniRule"/>
</dbReference>
<dbReference type="AlphaFoldDB" id="A0A0U5F813"/>
<evidence type="ECO:0000259" key="14">
    <source>
        <dbReference type="Pfam" id="PF00275"/>
    </source>
</evidence>
<dbReference type="GO" id="GO:0005737">
    <property type="term" value="C:cytoplasm"/>
    <property type="evidence" value="ECO:0007669"/>
    <property type="project" value="UniProtKB-SubCell"/>
</dbReference>
<keyword evidence="5 13" id="KW-0808">Transferase</keyword>
<protein>
    <recommendedName>
        <fullName evidence="13">UDP-N-acetylglucosamine 1-carboxyvinyltransferase</fullName>
        <ecNumber evidence="13">2.5.1.7</ecNumber>
    </recommendedName>
    <alternativeName>
        <fullName evidence="13">Enoylpyruvate transferase</fullName>
    </alternativeName>
    <alternativeName>
        <fullName evidence="13">UDP-N-acetylglucosamine enolpyruvyl transferase</fullName>
        <shortName evidence="13">EPT</shortName>
    </alternativeName>
</protein>
<comment type="catalytic activity">
    <reaction evidence="12 13">
        <text>phosphoenolpyruvate + UDP-N-acetyl-alpha-D-glucosamine = UDP-N-acetyl-3-O-(1-carboxyvinyl)-alpha-D-glucosamine + phosphate</text>
        <dbReference type="Rhea" id="RHEA:18681"/>
        <dbReference type="ChEBI" id="CHEBI:43474"/>
        <dbReference type="ChEBI" id="CHEBI:57705"/>
        <dbReference type="ChEBI" id="CHEBI:58702"/>
        <dbReference type="ChEBI" id="CHEBI:68483"/>
        <dbReference type="EC" id="2.5.1.7"/>
    </reaction>
</comment>
<keyword evidence="18" id="KW-1185">Reference proteome</keyword>
<dbReference type="InterPro" id="IPR005750">
    <property type="entry name" value="UDP_GlcNAc_COvinyl_MurA"/>
</dbReference>
<keyword evidence="4 13" id="KW-0132">Cell division</keyword>
<feature type="binding site" evidence="13">
    <location>
        <begin position="123"/>
        <end position="127"/>
    </location>
    <ligand>
        <name>UDP-N-acetyl-alpha-D-glucosamine</name>
        <dbReference type="ChEBI" id="CHEBI:57705"/>
    </ligand>
</feature>
<reference evidence="17" key="2">
    <citation type="submission" date="2014-09" db="EMBL/GenBank/DDBJ databases">
        <authorList>
            <person name="Illeghems K.G."/>
        </authorList>
    </citation>
    <scope>NUCLEOTIDE SEQUENCE [LARGE SCALE GENOMIC DNA]</scope>
    <source>
        <strain evidence="17">LMG 23848T</strain>
    </source>
</reference>
<feature type="domain" description="Enolpyruvate transferase" evidence="14">
    <location>
        <begin position="7"/>
        <end position="408"/>
    </location>
</feature>
<dbReference type="PANTHER" id="PTHR43783:SF1">
    <property type="entry name" value="UDP-N-ACETYLGLUCOSAMINE 1-CARBOXYVINYLTRANSFERASE"/>
    <property type="match status" value="1"/>
</dbReference>
<dbReference type="EMBL" id="LN609302">
    <property type="protein sequence ID" value="CEF57225.1"/>
    <property type="molecule type" value="Genomic_DNA"/>
</dbReference>
<dbReference type="Pfam" id="PF00275">
    <property type="entry name" value="EPSP_synthase"/>
    <property type="match status" value="1"/>
</dbReference>
<evidence type="ECO:0000313" key="15">
    <source>
        <dbReference type="EMBL" id="CEF57225.1"/>
    </source>
</evidence>
<reference evidence="15" key="1">
    <citation type="submission" date="2014-09" db="EMBL/GenBank/DDBJ databases">
        <authorList>
            <person name="Magalhaes I.L.F."/>
            <person name="Oliveira U."/>
            <person name="Santos F.R."/>
            <person name="Vidigal T.H.D.A."/>
            <person name="Brescovit A.D."/>
            <person name="Santos A.J."/>
        </authorList>
    </citation>
    <scope>NUCLEOTIDE SEQUENCE</scope>
    <source>
        <strain evidence="15">LMG 23848T</strain>
    </source>
</reference>
<dbReference type="CDD" id="cd01555">
    <property type="entry name" value="UdpNAET"/>
    <property type="match status" value="1"/>
</dbReference>
<dbReference type="GO" id="GO:0051301">
    <property type="term" value="P:cell division"/>
    <property type="evidence" value="ECO:0007669"/>
    <property type="project" value="UniProtKB-KW"/>
</dbReference>
<keyword evidence="3 13" id="KW-0963">Cytoplasm</keyword>
<evidence type="ECO:0000256" key="3">
    <source>
        <dbReference type="ARBA" id="ARBA00022490"/>
    </source>
</evidence>
<feature type="modified residue" description="2-(S-cysteinyl)pyruvic acid O-phosphothioketal" evidence="13">
    <location>
        <position position="118"/>
    </location>
</feature>
<dbReference type="UniPathway" id="UPA00219"/>
<dbReference type="PANTHER" id="PTHR43783">
    <property type="entry name" value="UDP-N-ACETYLGLUCOSAMINE 1-CARBOXYVINYLTRANSFERASE"/>
    <property type="match status" value="1"/>
</dbReference>
<dbReference type="GO" id="GO:0009252">
    <property type="term" value="P:peptidoglycan biosynthetic process"/>
    <property type="evidence" value="ECO:0007669"/>
    <property type="project" value="UniProtKB-UniRule"/>
</dbReference>
<evidence type="ECO:0000256" key="8">
    <source>
        <dbReference type="ARBA" id="ARBA00023306"/>
    </source>
</evidence>
<dbReference type="InterPro" id="IPR050068">
    <property type="entry name" value="MurA_subfamily"/>
</dbReference>
<evidence type="ECO:0000256" key="6">
    <source>
        <dbReference type="ARBA" id="ARBA00022960"/>
    </source>
</evidence>
<dbReference type="PATRIC" id="fig|431306.5.peg.2622"/>
<dbReference type="SUPFAM" id="SSF55205">
    <property type="entry name" value="EPT/RTPC-like"/>
    <property type="match status" value="1"/>
</dbReference>
<evidence type="ECO:0000313" key="17">
    <source>
        <dbReference type="Proteomes" id="UP000068250"/>
    </source>
</evidence>
<evidence type="ECO:0000256" key="11">
    <source>
        <dbReference type="ARBA" id="ARBA00038367"/>
    </source>
</evidence>
<evidence type="ECO:0000256" key="2">
    <source>
        <dbReference type="ARBA" id="ARBA00004752"/>
    </source>
</evidence>
<dbReference type="Gene3D" id="3.65.10.10">
    <property type="entry name" value="Enolpyruvate transferase domain"/>
    <property type="match status" value="2"/>
</dbReference>
<feature type="binding site" evidence="13">
    <location>
        <position position="307"/>
    </location>
    <ligand>
        <name>UDP-N-acetyl-alpha-D-glucosamine</name>
        <dbReference type="ChEBI" id="CHEBI:57705"/>
    </ligand>
</feature>
<dbReference type="GO" id="GO:0071555">
    <property type="term" value="P:cell wall organization"/>
    <property type="evidence" value="ECO:0007669"/>
    <property type="project" value="UniProtKB-KW"/>
</dbReference>
<name>A0A0U5F813_9PROT</name>
<feature type="binding site" evidence="13">
    <location>
        <position position="329"/>
    </location>
    <ligand>
        <name>UDP-N-acetyl-alpha-D-glucosamine</name>
        <dbReference type="ChEBI" id="CHEBI:57705"/>
    </ligand>
</feature>
<organism evidence="15 17">
    <name type="scientific">Acetobacter ghanensis</name>
    <dbReference type="NCBI Taxonomy" id="431306"/>
    <lineage>
        <taxon>Bacteria</taxon>
        <taxon>Pseudomonadati</taxon>
        <taxon>Pseudomonadota</taxon>
        <taxon>Alphaproteobacteria</taxon>
        <taxon>Acetobacterales</taxon>
        <taxon>Acetobacteraceae</taxon>
        <taxon>Acetobacter</taxon>
    </lineage>
</organism>
<gene>
    <name evidence="13 15" type="primary">murA</name>
    <name evidence="15" type="ORF">AGA_2541</name>
    <name evidence="16" type="ORF">GOB80_03755</name>
</gene>
<comment type="function">
    <text evidence="13">Cell wall formation. Adds enolpyruvyl to UDP-N-acetylglucosamine.</text>
</comment>
<comment type="pathway">
    <text evidence="2 13">Cell wall biogenesis; peptidoglycan biosynthesis.</text>
</comment>
<evidence type="ECO:0000256" key="1">
    <source>
        <dbReference type="ARBA" id="ARBA00004496"/>
    </source>
</evidence>
<evidence type="ECO:0000256" key="13">
    <source>
        <dbReference type="HAMAP-Rule" id="MF_00111"/>
    </source>
</evidence>
<feature type="binding site" evidence="13">
    <location>
        <position position="94"/>
    </location>
    <ligand>
        <name>UDP-N-acetyl-alpha-D-glucosamine</name>
        <dbReference type="ChEBI" id="CHEBI:57705"/>
    </ligand>
</feature>
<evidence type="ECO:0000256" key="10">
    <source>
        <dbReference type="ARBA" id="ARBA00023317"/>
    </source>
</evidence>
<dbReference type="InterPro" id="IPR013792">
    <property type="entry name" value="RNA3'P_cycl/enolpyr_Trfase_a/b"/>
</dbReference>
<dbReference type="GO" id="GO:0019277">
    <property type="term" value="P:UDP-N-acetylgalactosamine biosynthetic process"/>
    <property type="evidence" value="ECO:0007669"/>
    <property type="project" value="InterPro"/>
</dbReference>
<dbReference type="NCBIfam" id="NF006873">
    <property type="entry name" value="PRK09369.1"/>
    <property type="match status" value="1"/>
</dbReference>
<sequence length="420" mass="44459">MDHFVIRGGRPLHGEITIGGAKNAGLKLLVAGLLTSERLVLSNVPHIADIGTMRALLEQHGLEVRDVTGDGSTLSVGGEITNTEAPYDIVSKMRASILVLGPLLARCREARVSLPGGCAIGTRPVDLHLKGLETLGAEITLENGYINARAPKGLVGDRIILPFASVGATENLMMAATLAQGKTEIINAAREPEMVDLANCLNAMGARITGAGSSAILIDGVEALHGAEHRIMPDRIECGTYACAAAITGGDLRLVGGQMDHLGAVVRALEECGVEVTQDGDTMRVRRTGALRGIDIMTEPYPGFPTDMQAQFMALLSVADGASMITETIFENRFMHVPELNRMGARINVHGSSAIIRGVHSLSGAPVMATDLRASFSLILAGLAAHGETILSRVYHLDRGYEAVERKLAKCGALIERVRD</sequence>
<dbReference type="RefSeq" id="WP_059024473.1">
    <property type="nucleotide sequence ID" value="NZ_JBNZCO010000007.1"/>
</dbReference>
<comment type="caution">
    <text evidence="13">Lacks conserved residue(s) required for the propagation of feature annotation.</text>
</comment>
<accession>A0A0U5F813</accession>
<evidence type="ECO:0000313" key="18">
    <source>
        <dbReference type="Proteomes" id="UP000657200"/>
    </source>
</evidence>
<dbReference type="GO" id="GO:0008360">
    <property type="term" value="P:regulation of cell shape"/>
    <property type="evidence" value="ECO:0007669"/>
    <property type="project" value="UniProtKB-KW"/>
</dbReference>
<dbReference type="EMBL" id="WOTE01000002">
    <property type="protein sequence ID" value="NHO38810.1"/>
    <property type="molecule type" value="Genomic_DNA"/>
</dbReference>
<proteinExistence type="inferred from homology"/>